<keyword evidence="2" id="KW-0521">NADP</keyword>
<dbReference type="EMBL" id="CP116942">
    <property type="protein sequence ID" value="WCO68623.1"/>
    <property type="molecule type" value="Genomic_DNA"/>
</dbReference>
<reference evidence="4" key="1">
    <citation type="submission" date="2023-01" db="EMBL/GenBank/DDBJ databases">
        <title>The diversity of Class Acidimicrobiia in South China Sea sediment environments and the proposal of Iamia marina sp. nov., a novel species of the genus Iamia.</title>
        <authorList>
            <person name="He Y."/>
            <person name="Tian X."/>
        </authorList>
    </citation>
    <scope>NUCLEOTIDE SEQUENCE</scope>
    <source>
        <strain evidence="4">DSM 19957</strain>
    </source>
</reference>
<dbReference type="GO" id="GO:0048270">
    <property type="term" value="F:methionine adenosyltransferase regulator activity"/>
    <property type="evidence" value="ECO:0007669"/>
    <property type="project" value="TreeGrafter"/>
</dbReference>
<evidence type="ECO:0000313" key="5">
    <source>
        <dbReference type="Proteomes" id="UP001216390"/>
    </source>
</evidence>
<dbReference type="KEGG" id="ima:PO878_07760"/>
<dbReference type="GO" id="GO:0048269">
    <property type="term" value="C:methionine adenosyltransferase complex"/>
    <property type="evidence" value="ECO:0007669"/>
    <property type="project" value="TreeGrafter"/>
</dbReference>
<dbReference type="Pfam" id="PF04321">
    <property type="entry name" value="RmlD_sub_bind"/>
    <property type="match status" value="1"/>
</dbReference>
<dbReference type="GO" id="GO:0006556">
    <property type="term" value="P:S-adenosylmethionine biosynthetic process"/>
    <property type="evidence" value="ECO:0007669"/>
    <property type="project" value="TreeGrafter"/>
</dbReference>
<evidence type="ECO:0000256" key="2">
    <source>
        <dbReference type="RuleBase" id="RU364082"/>
    </source>
</evidence>
<gene>
    <name evidence="4" type="ORF">PO878_07760</name>
</gene>
<dbReference type="PANTHER" id="PTHR10491:SF4">
    <property type="entry name" value="METHIONINE ADENOSYLTRANSFERASE 2 SUBUNIT BETA"/>
    <property type="match status" value="1"/>
</dbReference>
<comment type="function">
    <text evidence="2">Catalyzes the reduction of dTDP-6-deoxy-L-lyxo-4-hexulose to yield dTDP-L-rhamnose.</text>
</comment>
<dbReference type="Proteomes" id="UP001216390">
    <property type="component" value="Chromosome"/>
</dbReference>
<dbReference type="InterPro" id="IPR005913">
    <property type="entry name" value="dTDP_dehydrorham_reduct"/>
</dbReference>
<dbReference type="SUPFAM" id="SSF51735">
    <property type="entry name" value="NAD(P)-binding Rossmann-fold domains"/>
    <property type="match status" value="1"/>
</dbReference>
<organism evidence="4 5">
    <name type="scientific">Iamia majanohamensis</name>
    <dbReference type="NCBI Taxonomy" id="467976"/>
    <lineage>
        <taxon>Bacteria</taxon>
        <taxon>Bacillati</taxon>
        <taxon>Actinomycetota</taxon>
        <taxon>Acidimicrobiia</taxon>
        <taxon>Acidimicrobiales</taxon>
        <taxon>Iamiaceae</taxon>
        <taxon>Iamia</taxon>
    </lineage>
</organism>
<sequence length="285" mass="30433">MSGVGEDGRPTSRAAGTVLLTGATGLLGTWLRRLAPPEVTLVSVVHHRTPPGEVVTVDLRDAGATTAALAAVRPHLVIHAAYAREEASIVDATRHVAEAARRVGAELLAVSSEAVFSGDGRPRSERSRPDPVWDYGRWKARAEDLVRDLDPGAAIVRLPLLVSRQPEDHVCRDIRAGSRSGGPSTWFTDELRQPAGAGEVAAALWAIADLPLDQRGGVWHLPGPERLSRFEIAVRTAEDLGLDPASVVGAPTPADASRPRDLHLTGARAQARIGWSPQPVLRRSR</sequence>
<dbReference type="InterPro" id="IPR036291">
    <property type="entry name" value="NAD(P)-bd_dom_sf"/>
</dbReference>
<evidence type="ECO:0000259" key="3">
    <source>
        <dbReference type="Pfam" id="PF04321"/>
    </source>
</evidence>
<dbReference type="PANTHER" id="PTHR10491">
    <property type="entry name" value="DTDP-4-DEHYDRORHAMNOSE REDUCTASE"/>
    <property type="match status" value="1"/>
</dbReference>
<protein>
    <recommendedName>
        <fullName evidence="2">dTDP-4-dehydrorhamnose reductase</fullName>
        <ecNumber evidence="2">1.1.1.133</ecNumber>
    </recommendedName>
</protein>
<evidence type="ECO:0000313" key="4">
    <source>
        <dbReference type="EMBL" id="WCO68623.1"/>
    </source>
</evidence>
<comment type="pathway">
    <text evidence="2">Carbohydrate biosynthesis; dTDP-L-rhamnose biosynthesis.</text>
</comment>
<dbReference type="AlphaFoldDB" id="A0AAE9YCE2"/>
<dbReference type="GO" id="GO:0008831">
    <property type="term" value="F:dTDP-4-dehydrorhamnose reductase activity"/>
    <property type="evidence" value="ECO:0007669"/>
    <property type="project" value="UniProtKB-EC"/>
</dbReference>
<dbReference type="RefSeq" id="WP_272738139.1">
    <property type="nucleotide sequence ID" value="NZ_CP116942.1"/>
</dbReference>
<accession>A0AAE9YCE2</accession>
<keyword evidence="2" id="KW-0560">Oxidoreductase</keyword>
<dbReference type="EC" id="1.1.1.133" evidence="2"/>
<comment type="similarity">
    <text evidence="1 2">Belongs to the dTDP-4-dehydrorhamnose reductase family.</text>
</comment>
<feature type="domain" description="RmlD-like substrate binding" evidence="3">
    <location>
        <begin position="17"/>
        <end position="277"/>
    </location>
</feature>
<dbReference type="InterPro" id="IPR029903">
    <property type="entry name" value="RmlD-like-bd"/>
</dbReference>
<evidence type="ECO:0000256" key="1">
    <source>
        <dbReference type="ARBA" id="ARBA00010944"/>
    </source>
</evidence>
<name>A0AAE9YCE2_9ACTN</name>
<proteinExistence type="inferred from homology"/>
<dbReference type="Gene3D" id="3.40.50.720">
    <property type="entry name" value="NAD(P)-binding Rossmann-like Domain"/>
    <property type="match status" value="1"/>
</dbReference>
<keyword evidence="5" id="KW-1185">Reference proteome</keyword>